<feature type="compositionally biased region" description="Basic and acidic residues" evidence="1">
    <location>
        <begin position="84"/>
        <end position="93"/>
    </location>
</feature>
<keyword evidence="4" id="KW-1185">Reference proteome</keyword>
<reference evidence="2" key="2">
    <citation type="journal article" date="2014" name="Nature">
        <title>The genome of Eucalyptus grandis.</title>
        <authorList>
            <person name="Myburg A.A."/>
            <person name="Grattapaglia D."/>
            <person name="Tuskan G.A."/>
            <person name="Hellsten U."/>
            <person name="Hayes R.D."/>
            <person name="Grimwood J."/>
            <person name="Jenkins J."/>
            <person name="Lindquist E."/>
            <person name="Tice H."/>
            <person name="Bauer D."/>
            <person name="Goodstein D.M."/>
            <person name="Dubchak I."/>
            <person name="Poliakov A."/>
            <person name="Mizrachi E."/>
            <person name="Kullan A.R."/>
            <person name="Hussey S.G."/>
            <person name="Pinard D."/>
            <person name="van der Merwe K."/>
            <person name="Singh P."/>
            <person name="van Jaarsveld I."/>
            <person name="Silva-Junior O.B."/>
            <person name="Togawa R.C."/>
            <person name="Pappas M.R."/>
            <person name="Faria D.A."/>
            <person name="Sansaloni C.P."/>
            <person name="Petroli C.D."/>
            <person name="Yang X."/>
            <person name="Ranjan P."/>
            <person name="Tschaplinski T.J."/>
            <person name="Ye C.Y."/>
            <person name="Li T."/>
            <person name="Sterck L."/>
            <person name="Vanneste K."/>
            <person name="Murat F."/>
            <person name="Soler M."/>
            <person name="Clemente H.S."/>
            <person name="Saidi N."/>
            <person name="Cassan-Wang H."/>
            <person name="Dunand C."/>
            <person name="Hefer C.A."/>
            <person name="Bornberg-Bauer E."/>
            <person name="Kersting A.R."/>
            <person name="Vining K."/>
            <person name="Amarasinghe V."/>
            <person name="Ranik M."/>
            <person name="Naithani S."/>
            <person name="Elser J."/>
            <person name="Boyd A.E."/>
            <person name="Liston A."/>
            <person name="Spatafora J.W."/>
            <person name="Dharmwardhana P."/>
            <person name="Raja R."/>
            <person name="Sullivan C."/>
            <person name="Romanel E."/>
            <person name="Alves-Ferreira M."/>
            <person name="Kulheim C."/>
            <person name="Foley W."/>
            <person name="Carocha V."/>
            <person name="Paiva J."/>
            <person name="Kudrna D."/>
            <person name="Brommonschenkel S.H."/>
            <person name="Pasquali G."/>
            <person name="Byrne M."/>
            <person name="Rigault P."/>
            <person name="Tibbits J."/>
            <person name="Spokevicius A."/>
            <person name="Jones R.C."/>
            <person name="Steane D.A."/>
            <person name="Vaillancourt R.E."/>
            <person name="Potts B.M."/>
            <person name="Joubert F."/>
            <person name="Barry K."/>
            <person name="Pappas G.J."/>
            <person name="Strauss S.H."/>
            <person name="Jaiswal P."/>
            <person name="Grima-Pettenati J."/>
            <person name="Salse J."/>
            <person name="Van de Peer Y."/>
            <person name="Rokhsar D.S."/>
            <person name="Schmutz J."/>
        </authorList>
    </citation>
    <scope>NUCLEOTIDE SEQUENCE</scope>
    <source>
        <tissue evidence="2">Leaf extractions</tissue>
    </source>
</reference>
<feature type="compositionally biased region" description="Basic and acidic residues" evidence="1">
    <location>
        <begin position="111"/>
        <end position="124"/>
    </location>
</feature>
<organism evidence="3">
    <name type="scientific">Eucalyptus grandis</name>
    <name type="common">Flooded gum</name>
    <dbReference type="NCBI Taxonomy" id="71139"/>
    <lineage>
        <taxon>Eukaryota</taxon>
        <taxon>Viridiplantae</taxon>
        <taxon>Streptophyta</taxon>
        <taxon>Embryophyta</taxon>
        <taxon>Tracheophyta</taxon>
        <taxon>Spermatophyta</taxon>
        <taxon>Magnoliopsida</taxon>
        <taxon>eudicotyledons</taxon>
        <taxon>Gunneridae</taxon>
        <taxon>Pentapetalae</taxon>
        <taxon>rosids</taxon>
        <taxon>malvids</taxon>
        <taxon>Myrtales</taxon>
        <taxon>Myrtaceae</taxon>
        <taxon>Myrtoideae</taxon>
        <taxon>Eucalypteae</taxon>
        <taxon>Eucalyptus</taxon>
    </lineage>
</organism>
<dbReference type="EMBL" id="KK198954">
    <property type="protein sequence ID" value="KCW45016.1"/>
    <property type="molecule type" value="Genomic_DNA"/>
</dbReference>
<evidence type="ECO:0000313" key="4">
    <source>
        <dbReference type="Proteomes" id="UP000030711"/>
    </source>
</evidence>
<proteinExistence type="predicted"/>
<feature type="region of interest" description="Disordered" evidence="1">
    <location>
        <begin position="15"/>
        <end position="124"/>
    </location>
</feature>
<reference evidence="2" key="3">
    <citation type="submission" date="2023-04" db="EMBL/GenBank/DDBJ databases">
        <title>WGS assembly of Eucalyptus grandis.</title>
        <authorList>
            <person name="Myburg A."/>
            <person name="Grattapaglia D."/>
            <person name="Tuskan G."/>
            <person name="Hellsten U."/>
            <person name="Hayes R."/>
            <person name="Grimwood J."/>
            <person name="Jenkins J."/>
            <person name="Lindquist E."/>
            <person name="Tice H."/>
            <person name="Bauer D."/>
            <person name="Goodstein D."/>
            <person name="Dubchak I."/>
            <person name="Poliakov A."/>
            <person name="Mizrachi E."/>
            <person name="Kullan A."/>
            <person name="Hussey S."/>
            <person name="Pinard D."/>
            <person name="Van D."/>
            <person name="Singh P."/>
            <person name="Van J."/>
            <person name="Silva-Junior O."/>
            <person name="Togawa R."/>
            <person name="Pappas M."/>
            <person name="Faria D."/>
            <person name="Sansaloni C."/>
            <person name="Petroli C."/>
            <person name="Yang X."/>
            <person name="Ranjan P."/>
            <person name="Tschaplinski T."/>
            <person name="Ye C."/>
            <person name="Li T."/>
            <person name="Sterck L."/>
            <person name="Vanneste K."/>
            <person name="Murat F."/>
            <person name="Soler M."/>
            <person name="Clemente H."/>
            <person name="Saidi N."/>
            <person name="Cassan-Wang H."/>
            <person name="Dunand C."/>
            <person name="Hefer C."/>
            <person name="Bornberg-Bauer E."/>
            <person name="Kersting A."/>
            <person name="Vining K."/>
            <person name="Amarasinghe V."/>
            <person name="Ranik M."/>
            <person name="Naithani S."/>
            <person name="Elser J."/>
            <person name="Boyd A."/>
            <person name="Liston A."/>
            <person name="Spatafora J."/>
            <person name="Dharmwardhana P."/>
            <person name="Raja R."/>
            <person name="Sullivan C."/>
            <person name="Romanel E."/>
            <person name="Alves-Ferreira M."/>
            <person name="Kulheim C."/>
            <person name="Foley W."/>
            <person name="Carocha V."/>
            <person name="Paiva J."/>
            <person name="Kudrna D."/>
            <person name="Brommonschenkel S."/>
            <person name="Pasquali G."/>
            <person name="Byrne M."/>
            <person name="Rigault P."/>
            <person name="Tibbits J."/>
            <person name="Spokevicius A."/>
            <person name="Jones R."/>
            <person name="Steane D."/>
            <person name="Vaillancourt R."/>
            <person name="Potts B."/>
            <person name="Joubert F."/>
            <person name="Barry K."/>
            <person name="Pappas G."/>
            <person name="Strauss S."/>
            <person name="Jaiswal P."/>
            <person name="Grima-Pettenati J."/>
            <person name="Salse J."/>
            <person name="Van D."/>
            <person name="Rokhsar D."/>
            <person name="Schmutz J."/>
        </authorList>
    </citation>
    <scope>NUCLEOTIDE SEQUENCE</scope>
    <source>
        <tissue evidence="2">Leaf extractions</tissue>
    </source>
</reference>
<dbReference type="InParanoid" id="A0A058ZUH7"/>
<dbReference type="AlphaFoldDB" id="A0A058ZUH7"/>
<feature type="compositionally biased region" description="Basic residues" evidence="1">
    <location>
        <begin position="23"/>
        <end position="35"/>
    </location>
</feature>
<name>A0A058ZUH7_EUCGR</name>
<dbReference type="EMBL" id="MU848438">
    <property type="protein sequence ID" value="KAK2632564.1"/>
    <property type="molecule type" value="Genomic_DNA"/>
</dbReference>
<gene>
    <name evidence="3" type="ORF">EUGRSUZ_L01390</name>
</gene>
<evidence type="ECO:0000313" key="3">
    <source>
        <dbReference type="EMBL" id="KCW45016.1"/>
    </source>
</evidence>
<sequence length="124" mass="14614">MLPYETKIRPSVILSLQLQDQRHQHHRPEIRHHSQTTRTPSISKTETGKPKTTKQSRAHRARDARAKTGTSRTTTHDRRKRWMRRGELKREESSSLPPSPLHLQADQEETRDERRGPESRQNKT</sequence>
<dbReference type="Gramene" id="KCW45016">
    <property type="protein sequence ID" value="KCW45016"/>
    <property type="gene ID" value="EUGRSUZ_L01390"/>
</dbReference>
<accession>A0A058ZUH7</accession>
<reference evidence="3" key="1">
    <citation type="submission" date="2013-07" db="EMBL/GenBank/DDBJ databases">
        <title>The genome of Eucalyptus grandis.</title>
        <authorList>
            <person name="Schmutz J."/>
            <person name="Hayes R."/>
            <person name="Myburg A."/>
            <person name="Tuskan G."/>
            <person name="Grattapaglia D."/>
            <person name="Rokhsar D.S."/>
        </authorList>
    </citation>
    <scope>NUCLEOTIDE SEQUENCE</scope>
    <source>
        <tissue evidence="3">Leaf extractions</tissue>
    </source>
</reference>
<protein>
    <submittedName>
        <fullName evidence="3">Uncharacterized protein</fullName>
    </submittedName>
</protein>
<evidence type="ECO:0000256" key="1">
    <source>
        <dbReference type="SAM" id="MobiDB-lite"/>
    </source>
</evidence>
<feature type="compositionally biased region" description="Basic residues" evidence="1">
    <location>
        <begin position="51"/>
        <end position="60"/>
    </location>
</feature>
<evidence type="ECO:0000313" key="2">
    <source>
        <dbReference type="EMBL" id="KAK2632564.1"/>
    </source>
</evidence>
<feature type="compositionally biased region" description="Polar residues" evidence="1">
    <location>
        <begin position="36"/>
        <end position="45"/>
    </location>
</feature>
<reference evidence="2" key="4">
    <citation type="submission" date="2023-07" db="EMBL/GenBank/DDBJ databases">
        <authorList>
            <person name="Myburg A.A."/>
            <person name="Grattapaglia D."/>
            <person name="Tuskan G.A."/>
            <person name="Hellsten U."/>
            <person name="Hayes R.D."/>
            <person name="Grimwood J."/>
            <person name="Jenkins J."/>
            <person name="Lindquist E."/>
            <person name="Tice H."/>
            <person name="Bauer D."/>
            <person name="Goodstein D.M."/>
            <person name="Dubchak I."/>
            <person name="Poliakov A."/>
            <person name="Mizrachi E."/>
            <person name="Kullan A.R."/>
            <person name="Hussey S.G."/>
            <person name="Pinard D."/>
            <person name="Van D.M."/>
            <person name="Singh P."/>
            <person name="Van J.I."/>
            <person name="Silva-Junior O.B."/>
            <person name="Togawa R.C."/>
            <person name="Pappas M.R."/>
            <person name="Faria D.A."/>
            <person name="Sansaloni C.P."/>
            <person name="Petroli C.D."/>
            <person name="Yang X."/>
            <person name="Ranjan P."/>
            <person name="Tschaplinski T.J."/>
            <person name="Ye C.Y."/>
            <person name="Li T."/>
            <person name="Sterck L."/>
            <person name="Vanneste K."/>
            <person name="Murat F."/>
            <person name="Soler M."/>
            <person name="Clemente H.S."/>
            <person name="Saidi N."/>
            <person name="Cassan-Wang H."/>
            <person name="Dunand C."/>
            <person name="Hefer C.A."/>
            <person name="Bornberg-Bauer E."/>
            <person name="Kersting A.R."/>
            <person name="Vining K."/>
            <person name="Amarasinghe V."/>
            <person name="Ranik M."/>
            <person name="Naithani S."/>
            <person name="Elser J."/>
            <person name="Boyd A.E."/>
            <person name="Liston A."/>
            <person name="Spatafora J.W."/>
            <person name="Dharmwardhana P."/>
            <person name="Raja R."/>
            <person name="Sullivan C."/>
            <person name="Romanel E."/>
            <person name="Alves-Ferreira M."/>
            <person name="Kulheim C."/>
            <person name="Foley W."/>
            <person name="Carocha V."/>
            <person name="Paiva J."/>
            <person name="Kudrna D."/>
            <person name="Brommonschenkel S.H."/>
            <person name="Pasquali G."/>
            <person name="Byrne M."/>
            <person name="Rigault P."/>
            <person name="Tibbits J."/>
            <person name="Spokevicius A."/>
            <person name="Jones R.C."/>
            <person name="Steane D.A."/>
            <person name="Vaillancourt R.E."/>
            <person name="Potts B.M."/>
            <person name="Joubert F."/>
            <person name="Barry K."/>
            <person name="Pappas G.J."/>
            <person name="Strauss S.H."/>
            <person name="Jaiswal P."/>
            <person name="Grima-Pettenati J."/>
            <person name="Salse J."/>
            <person name="Van D.P."/>
            <person name="Rokhsar D.S."/>
            <person name="Schmutz J."/>
        </authorList>
    </citation>
    <scope>NUCLEOTIDE SEQUENCE</scope>
    <source>
        <tissue evidence="2">Leaf extractions</tissue>
    </source>
</reference>
<dbReference type="Proteomes" id="UP000030711">
    <property type="component" value="Unassembled WGS sequence"/>
</dbReference>